<name>A0AAW1X673_RUBAR</name>
<feature type="domain" description="Glucose-methanol-choline oxidoreductase N-terminal" evidence="14">
    <location>
        <begin position="265"/>
        <end position="279"/>
    </location>
</feature>
<proteinExistence type="inferred from homology"/>
<evidence type="ECO:0000313" key="15">
    <source>
        <dbReference type="EMBL" id="KAK9931885.1"/>
    </source>
</evidence>
<keyword evidence="7" id="KW-0732">Signal</keyword>
<dbReference type="PANTHER" id="PTHR45968:SF23">
    <property type="entry name" value="GLUCOSE-METHANOL-CHOLINE OXIDOREDUCTASE N-TERMINAL DOMAIN-CONTAINING PROTEIN"/>
    <property type="match status" value="1"/>
</dbReference>
<dbReference type="SUPFAM" id="SSF54373">
    <property type="entry name" value="FAD-linked reductases, C-terminal domain"/>
    <property type="match status" value="1"/>
</dbReference>
<dbReference type="Pfam" id="PF00732">
    <property type="entry name" value="GMC_oxred_N"/>
    <property type="match status" value="1"/>
</dbReference>
<dbReference type="Gene3D" id="3.50.50.60">
    <property type="entry name" value="FAD/NAD(P)-binding domain"/>
    <property type="match status" value="1"/>
</dbReference>
<dbReference type="Pfam" id="PF05199">
    <property type="entry name" value="GMC_oxred_C"/>
    <property type="match status" value="1"/>
</dbReference>
<evidence type="ECO:0000256" key="8">
    <source>
        <dbReference type="ARBA" id="ARBA00022827"/>
    </source>
</evidence>
<evidence type="ECO:0000256" key="3">
    <source>
        <dbReference type="ARBA" id="ARBA00010790"/>
    </source>
</evidence>
<dbReference type="PIRSF" id="PIRSF000137">
    <property type="entry name" value="Alcohol_oxidase"/>
    <property type="match status" value="1"/>
</dbReference>
<dbReference type="Gene3D" id="3.30.560.10">
    <property type="entry name" value="Glucose Oxidase, domain 3"/>
    <property type="match status" value="1"/>
</dbReference>
<comment type="cofactor">
    <cofactor evidence="2 12">
        <name>FAD</name>
        <dbReference type="ChEBI" id="CHEBI:57692"/>
    </cofactor>
</comment>
<keyword evidence="9 13" id="KW-1015">Disulfide bond</keyword>
<organism evidence="15 16">
    <name type="scientific">Rubus argutus</name>
    <name type="common">Southern blackberry</name>
    <dbReference type="NCBI Taxonomy" id="59490"/>
    <lineage>
        <taxon>Eukaryota</taxon>
        <taxon>Viridiplantae</taxon>
        <taxon>Streptophyta</taxon>
        <taxon>Embryophyta</taxon>
        <taxon>Tracheophyta</taxon>
        <taxon>Spermatophyta</taxon>
        <taxon>Magnoliopsida</taxon>
        <taxon>eudicotyledons</taxon>
        <taxon>Gunneridae</taxon>
        <taxon>Pentapetalae</taxon>
        <taxon>rosids</taxon>
        <taxon>fabids</taxon>
        <taxon>Rosales</taxon>
        <taxon>Rosaceae</taxon>
        <taxon>Rosoideae</taxon>
        <taxon>Rosoideae incertae sedis</taxon>
        <taxon>Rubus</taxon>
    </lineage>
</organism>
<accession>A0AAW1X673</accession>
<dbReference type="GO" id="GO:0046593">
    <property type="term" value="F:mandelonitrile lyase activity"/>
    <property type="evidence" value="ECO:0007669"/>
    <property type="project" value="UniProtKB-EC"/>
</dbReference>
<comment type="similarity">
    <text evidence="3">Belongs to the GMC oxidoreductase family.</text>
</comment>
<evidence type="ECO:0000256" key="13">
    <source>
        <dbReference type="PIRSR" id="PIRSR000137-3"/>
    </source>
</evidence>
<dbReference type="InterPro" id="IPR012132">
    <property type="entry name" value="GMC_OxRdtase"/>
</dbReference>
<dbReference type="PROSITE" id="PS00624">
    <property type="entry name" value="GMC_OXRED_2"/>
    <property type="match status" value="1"/>
</dbReference>
<keyword evidence="11" id="KW-0456">Lyase</keyword>
<evidence type="ECO:0000256" key="10">
    <source>
        <dbReference type="ARBA" id="ARBA00023180"/>
    </source>
</evidence>
<evidence type="ECO:0000256" key="2">
    <source>
        <dbReference type="ARBA" id="ARBA00001974"/>
    </source>
</evidence>
<evidence type="ECO:0000256" key="4">
    <source>
        <dbReference type="ARBA" id="ARBA00011245"/>
    </source>
</evidence>
<sequence length="472" mass="51382">MKLKYTEISTMAAILLFLNLFVLSFNAQSVVHSFTTPSDHDFSYMQIVNDAADLPLEDKYDYIVVGGGTAGCPLAATLSANYSVLVLERGSAPTAYPNVLSEEGFILNLMQEDDGKTTPAQRFLSEDGVANVRGRVLGGSSMINAGFYSNADREFYVNSGIEWDMDLVDKAYHWVENTVVLDHINGTKVGGSIFDEHGRRHGAVELLNRGNPKNLRVGVHATVDRIIFSSKGSSISAVGVIYNDSNGTSHRAFVRGKGEVILSAGAIGSPQLLLLSGVGPPSYLSSLKIPVVHPQPHTGNFMYDNPRNFINILSPFPIQPSTAKIAGITDQFYIEAFSSTPISTTPYTIYGDPAQQTKINSSFGLIIMKPKGPLSYGNLKLQSSSDVRIAPNVQFNYFAHPLDLARCVSGMKKIGDLLNTKSLKAFRGTKGYKFFGPTLPLNQTDDASFGQFCRDTVSSFWHYHGGCCRKDG</sequence>
<keyword evidence="16" id="KW-1185">Reference proteome</keyword>
<dbReference type="AlphaFoldDB" id="A0AAW1X673"/>
<gene>
    <name evidence="15" type="ORF">M0R45_019141</name>
</gene>
<dbReference type="InterPro" id="IPR036188">
    <property type="entry name" value="FAD/NAD-bd_sf"/>
</dbReference>
<feature type="binding site" evidence="12">
    <location>
        <begin position="88"/>
        <end position="89"/>
    </location>
    <ligand>
        <name>FAD</name>
        <dbReference type="ChEBI" id="CHEBI:57692"/>
    </ligand>
</feature>
<dbReference type="InterPro" id="IPR000172">
    <property type="entry name" value="GMC_OxRdtase_N"/>
</dbReference>
<comment type="subunit">
    <text evidence="4">Monomer.</text>
</comment>
<dbReference type="InterPro" id="IPR051871">
    <property type="entry name" value="GMC_Oxidoreductase-Related"/>
</dbReference>
<dbReference type="SUPFAM" id="SSF51905">
    <property type="entry name" value="FAD/NAD(P)-binding domain"/>
    <property type="match status" value="1"/>
</dbReference>
<comment type="caution">
    <text evidence="15">The sequence shown here is derived from an EMBL/GenBank/DDBJ whole genome shotgun (WGS) entry which is preliminary data.</text>
</comment>
<dbReference type="PANTHER" id="PTHR45968">
    <property type="entry name" value="OSJNBA0019K04.7 PROTEIN"/>
    <property type="match status" value="1"/>
</dbReference>
<dbReference type="GO" id="GO:0050660">
    <property type="term" value="F:flavin adenine dinucleotide binding"/>
    <property type="evidence" value="ECO:0007669"/>
    <property type="project" value="InterPro"/>
</dbReference>
<evidence type="ECO:0000256" key="11">
    <source>
        <dbReference type="ARBA" id="ARBA00023239"/>
    </source>
</evidence>
<evidence type="ECO:0000256" key="1">
    <source>
        <dbReference type="ARBA" id="ARBA00001147"/>
    </source>
</evidence>
<evidence type="ECO:0000256" key="9">
    <source>
        <dbReference type="ARBA" id="ARBA00023157"/>
    </source>
</evidence>
<dbReference type="GO" id="GO:0016614">
    <property type="term" value="F:oxidoreductase activity, acting on CH-OH group of donors"/>
    <property type="evidence" value="ECO:0007669"/>
    <property type="project" value="InterPro"/>
</dbReference>
<feature type="binding site" evidence="12">
    <location>
        <begin position="461"/>
        <end position="462"/>
    </location>
    <ligand>
        <name>FAD</name>
        <dbReference type="ChEBI" id="CHEBI:57692"/>
    </ligand>
</feature>
<dbReference type="EC" id="4.1.2.10" evidence="5"/>
<comment type="catalytic activity">
    <reaction evidence="1">
        <text>(R)-mandelonitrile = benzaldehyde + hydrogen cyanide</text>
        <dbReference type="Rhea" id="RHEA:18313"/>
        <dbReference type="ChEBI" id="CHEBI:17169"/>
        <dbReference type="ChEBI" id="CHEBI:18407"/>
        <dbReference type="ChEBI" id="CHEBI:18450"/>
        <dbReference type="EC" id="4.1.2.10"/>
    </reaction>
</comment>
<evidence type="ECO:0000259" key="14">
    <source>
        <dbReference type="PROSITE" id="PS00624"/>
    </source>
</evidence>
<evidence type="ECO:0000256" key="7">
    <source>
        <dbReference type="ARBA" id="ARBA00022729"/>
    </source>
</evidence>
<dbReference type="InterPro" id="IPR007867">
    <property type="entry name" value="GMC_OxRtase_C"/>
</dbReference>
<dbReference type="Proteomes" id="UP001457282">
    <property type="component" value="Unassembled WGS sequence"/>
</dbReference>
<evidence type="ECO:0000256" key="6">
    <source>
        <dbReference type="ARBA" id="ARBA00022630"/>
    </source>
</evidence>
<evidence type="ECO:0000256" key="12">
    <source>
        <dbReference type="PIRSR" id="PIRSR000137-2"/>
    </source>
</evidence>
<keyword evidence="6" id="KW-0285">Flavoprotein</keyword>
<evidence type="ECO:0000256" key="5">
    <source>
        <dbReference type="ARBA" id="ARBA00013074"/>
    </source>
</evidence>
<evidence type="ECO:0000313" key="16">
    <source>
        <dbReference type="Proteomes" id="UP001457282"/>
    </source>
</evidence>
<reference evidence="15 16" key="1">
    <citation type="journal article" date="2023" name="G3 (Bethesda)">
        <title>A chromosome-length genome assembly and annotation of blackberry (Rubus argutus, cv. 'Hillquist').</title>
        <authorList>
            <person name="Bruna T."/>
            <person name="Aryal R."/>
            <person name="Dudchenko O."/>
            <person name="Sargent D.J."/>
            <person name="Mead D."/>
            <person name="Buti M."/>
            <person name="Cavallini A."/>
            <person name="Hytonen T."/>
            <person name="Andres J."/>
            <person name="Pham M."/>
            <person name="Weisz D."/>
            <person name="Mascagni F."/>
            <person name="Usai G."/>
            <person name="Natali L."/>
            <person name="Bassil N."/>
            <person name="Fernandez G.E."/>
            <person name="Lomsadze A."/>
            <person name="Armour M."/>
            <person name="Olukolu B."/>
            <person name="Poorten T."/>
            <person name="Britton C."/>
            <person name="Davik J."/>
            <person name="Ashrafi H."/>
            <person name="Aiden E.L."/>
            <person name="Borodovsky M."/>
            <person name="Worthington M."/>
        </authorList>
    </citation>
    <scope>NUCLEOTIDE SEQUENCE [LARGE SCALE GENOMIC DNA]</scope>
    <source>
        <strain evidence="15">PI 553951</strain>
    </source>
</reference>
<protein>
    <recommendedName>
        <fullName evidence="5">(R)-mandelonitrile lyase</fullName>
        <ecNumber evidence="5">4.1.2.10</ecNumber>
    </recommendedName>
</protein>
<keyword evidence="8 12" id="KW-0274">FAD</keyword>
<feature type="binding site" evidence="12">
    <location>
        <position position="136"/>
    </location>
    <ligand>
        <name>FAD</name>
        <dbReference type="ChEBI" id="CHEBI:57692"/>
    </ligand>
</feature>
<feature type="binding site" evidence="12">
    <location>
        <position position="223"/>
    </location>
    <ligand>
        <name>FAD</name>
        <dbReference type="ChEBI" id="CHEBI:57692"/>
    </ligand>
</feature>
<feature type="disulfide bond" evidence="13">
    <location>
        <begin position="407"/>
        <end position="453"/>
    </location>
</feature>
<dbReference type="EMBL" id="JBEDUW010000004">
    <property type="protein sequence ID" value="KAK9931885.1"/>
    <property type="molecule type" value="Genomic_DNA"/>
</dbReference>
<keyword evidence="10" id="KW-0325">Glycoprotein</keyword>